<dbReference type="VEuPathDB" id="VectorBase:ACUA027741"/>
<dbReference type="EnsemblMetazoa" id="ACUA011315-RA">
    <property type="protein sequence ID" value="ACUA011315-PA"/>
    <property type="gene ID" value="ACUA011315"/>
</dbReference>
<dbReference type="EMBL" id="AXCM01009360">
    <property type="status" value="NOT_ANNOTATED_CDS"/>
    <property type="molecule type" value="Genomic_DNA"/>
</dbReference>
<dbReference type="Proteomes" id="UP000075883">
    <property type="component" value="Unassembled WGS sequence"/>
</dbReference>
<evidence type="ECO:0000256" key="1">
    <source>
        <dbReference type="SAM" id="MobiDB-lite"/>
    </source>
</evidence>
<feature type="compositionally biased region" description="Pro residues" evidence="1">
    <location>
        <begin position="15"/>
        <end position="32"/>
    </location>
</feature>
<protein>
    <submittedName>
        <fullName evidence="2">Uncharacterized protein</fullName>
    </submittedName>
</protein>
<sequence>MPARPDDQVLSLCNPPRPPIPPAPPPPLPPSPTDLAVDPGAREKSLIQEQERLWSERLVKDLRIEITSLHGHLDLLNKGPQLGGRLYRVLSTSTTATDSIISATGSTTLIERSHGVTLSA</sequence>
<dbReference type="EnsemblMetazoa" id="ACUA027741-RA">
    <property type="protein sequence ID" value="ACUA027741-PA"/>
    <property type="gene ID" value="ACUA027741"/>
</dbReference>
<evidence type="ECO:0000313" key="3">
    <source>
        <dbReference type="Proteomes" id="UP000075883"/>
    </source>
</evidence>
<name>A0A182M7D1_9DIPT</name>
<evidence type="ECO:0000313" key="2">
    <source>
        <dbReference type="EnsemblMetazoa" id="ACUA027741-PA"/>
    </source>
</evidence>
<keyword evidence="3" id="KW-1185">Reference proteome</keyword>
<feature type="region of interest" description="Disordered" evidence="1">
    <location>
        <begin position="1"/>
        <end position="35"/>
    </location>
</feature>
<organism evidence="2 3">
    <name type="scientific">Anopheles culicifacies</name>
    <dbReference type="NCBI Taxonomy" id="139723"/>
    <lineage>
        <taxon>Eukaryota</taxon>
        <taxon>Metazoa</taxon>
        <taxon>Ecdysozoa</taxon>
        <taxon>Arthropoda</taxon>
        <taxon>Hexapoda</taxon>
        <taxon>Insecta</taxon>
        <taxon>Pterygota</taxon>
        <taxon>Neoptera</taxon>
        <taxon>Endopterygota</taxon>
        <taxon>Diptera</taxon>
        <taxon>Nematocera</taxon>
        <taxon>Culicoidea</taxon>
        <taxon>Culicidae</taxon>
        <taxon>Anophelinae</taxon>
        <taxon>Anopheles</taxon>
        <taxon>culicifacies species complex</taxon>
    </lineage>
</organism>
<accession>A0A182M7D1</accession>
<proteinExistence type="predicted"/>
<dbReference type="VEuPathDB" id="VectorBase:ACUA011315"/>
<reference evidence="3" key="1">
    <citation type="submission" date="2013-09" db="EMBL/GenBank/DDBJ databases">
        <title>The Genome Sequence of Anopheles culicifacies species A.</title>
        <authorList>
            <consortium name="The Broad Institute Genomics Platform"/>
            <person name="Neafsey D.E."/>
            <person name="Besansky N."/>
            <person name="Howell P."/>
            <person name="Walton C."/>
            <person name="Young S.K."/>
            <person name="Zeng Q."/>
            <person name="Gargeya S."/>
            <person name="Fitzgerald M."/>
            <person name="Haas B."/>
            <person name="Abouelleil A."/>
            <person name="Allen A.W."/>
            <person name="Alvarado L."/>
            <person name="Arachchi H.M."/>
            <person name="Berlin A.M."/>
            <person name="Chapman S.B."/>
            <person name="Gainer-Dewar J."/>
            <person name="Goldberg J."/>
            <person name="Griggs A."/>
            <person name="Gujja S."/>
            <person name="Hansen M."/>
            <person name="Howarth C."/>
            <person name="Imamovic A."/>
            <person name="Ireland A."/>
            <person name="Larimer J."/>
            <person name="McCowan C."/>
            <person name="Murphy C."/>
            <person name="Pearson M."/>
            <person name="Poon T.W."/>
            <person name="Priest M."/>
            <person name="Roberts A."/>
            <person name="Saif S."/>
            <person name="Shea T."/>
            <person name="Sisk P."/>
            <person name="Sykes S."/>
            <person name="Wortman J."/>
            <person name="Nusbaum C."/>
            <person name="Birren B."/>
        </authorList>
    </citation>
    <scope>NUCLEOTIDE SEQUENCE [LARGE SCALE GENOMIC DNA]</scope>
    <source>
        <strain evidence="3">A-37</strain>
    </source>
</reference>
<dbReference type="EMBL" id="AXCM01012983">
    <property type="status" value="NOT_ANNOTATED_CDS"/>
    <property type="molecule type" value="Genomic_DNA"/>
</dbReference>
<reference evidence="2" key="2">
    <citation type="submission" date="2020-05" db="UniProtKB">
        <authorList>
            <consortium name="EnsemblMetazoa"/>
        </authorList>
    </citation>
    <scope>IDENTIFICATION</scope>
    <source>
        <strain evidence="2">A-37</strain>
    </source>
</reference>
<dbReference type="AlphaFoldDB" id="A0A182M7D1"/>